<dbReference type="RefSeq" id="WP_259039873.1">
    <property type="nucleotide sequence ID" value="NZ_JANUBL010000002.1"/>
</dbReference>
<evidence type="ECO:0000313" key="4">
    <source>
        <dbReference type="Proteomes" id="UP001155144"/>
    </source>
</evidence>
<dbReference type="GO" id="GO:0016301">
    <property type="term" value="F:kinase activity"/>
    <property type="evidence" value="ECO:0007669"/>
    <property type="project" value="UniProtKB-KW"/>
</dbReference>
<dbReference type="Gene3D" id="3.40.1160.10">
    <property type="entry name" value="Acetylglutamate kinase-like"/>
    <property type="match status" value="1"/>
</dbReference>
<keyword evidence="3" id="KW-0418">Kinase</keyword>
<dbReference type="SUPFAM" id="SSF53633">
    <property type="entry name" value="Carbamate kinase-like"/>
    <property type="match status" value="1"/>
</dbReference>
<organism evidence="3 4">
    <name type="scientific">Salinibacter ruber</name>
    <dbReference type="NCBI Taxonomy" id="146919"/>
    <lineage>
        <taxon>Bacteria</taxon>
        <taxon>Pseudomonadati</taxon>
        <taxon>Rhodothermota</taxon>
        <taxon>Rhodothermia</taxon>
        <taxon>Rhodothermales</taxon>
        <taxon>Salinibacteraceae</taxon>
        <taxon>Salinibacter</taxon>
    </lineage>
</organism>
<evidence type="ECO:0000256" key="1">
    <source>
        <dbReference type="SAM" id="MobiDB-lite"/>
    </source>
</evidence>
<accession>A0A9X2V4T4</accession>
<feature type="domain" description="Aspartate/glutamate/uridylate kinase" evidence="2">
    <location>
        <begin position="20"/>
        <end position="188"/>
    </location>
</feature>
<evidence type="ECO:0000313" key="3">
    <source>
        <dbReference type="EMBL" id="MCS4121350.1"/>
    </source>
</evidence>
<dbReference type="EMBL" id="JANUBL010000002">
    <property type="protein sequence ID" value="MCS4121350.1"/>
    <property type="molecule type" value="Genomic_DNA"/>
</dbReference>
<dbReference type="Pfam" id="PF00696">
    <property type="entry name" value="AA_kinase"/>
    <property type="match status" value="1"/>
</dbReference>
<dbReference type="InterPro" id="IPR036393">
    <property type="entry name" value="AceGlu_kinase-like_sf"/>
</dbReference>
<sequence>MQSLYLVYLDRHHLGDELFLKSLAQHFSNAGTDAPTCVLVHGSGEKVERTLEAQGYFPERSGGVIDVETEDQRRLVERAVREVNQDIVAALTDEVVSTVGIQGVDRGLFRLGDDASLQAANVGWLSALLKQHVVPVVSALVEASDTGTVHEVGTEAAVRALAQALGEAFEPEICVLTTADVAGVPDETGGVQSEIESTALGDHPVPEPAAVRRLVETEVPVRVTNLQGLFSGSAPTGTRVRPEPPPE</sequence>
<keyword evidence="3" id="KW-0808">Transferase</keyword>
<proteinExistence type="predicted"/>
<comment type="caution">
    <text evidence="3">The sequence shown here is derived from an EMBL/GenBank/DDBJ whole genome shotgun (WGS) entry which is preliminary data.</text>
</comment>
<dbReference type="AlphaFoldDB" id="A0A9X2V4T4"/>
<dbReference type="InterPro" id="IPR001048">
    <property type="entry name" value="Asp/Glu/Uridylate_kinase"/>
</dbReference>
<reference evidence="3" key="1">
    <citation type="submission" date="2022-08" db="EMBL/GenBank/DDBJ databases">
        <title>Genomic Encyclopedia of Type Strains, Phase V (KMG-V): Genome sequencing to study the core and pangenomes of soil and plant-associated prokaryotes.</title>
        <authorList>
            <person name="Whitman W."/>
        </authorList>
    </citation>
    <scope>NUCLEOTIDE SEQUENCE</scope>
    <source>
        <strain evidence="3">SP3026</strain>
    </source>
</reference>
<name>A0A9X2V4T4_9BACT</name>
<feature type="region of interest" description="Disordered" evidence="1">
    <location>
        <begin position="228"/>
        <end position="247"/>
    </location>
</feature>
<gene>
    <name evidence="3" type="ORF">GGP45_001692</name>
</gene>
<dbReference type="Proteomes" id="UP001155144">
    <property type="component" value="Unassembled WGS sequence"/>
</dbReference>
<evidence type="ECO:0000259" key="2">
    <source>
        <dbReference type="Pfam" id="PF00696"/>
    </source>
</evidence>
<protein>
    <submittedName>
        <fullName evidence="3">Acetylglutamate kinase</fullName>
    </submittedName>
</protein>